<dbReference type="Pfam" id="PF01453">
    <property type="entry name" value="B_lectin"/>
    <property type="match status" value="1"/>
</dbReference>
<dbReference type="Gene3D" id="2.90.10.10">
    <property type="entry name" value="Bulb-type lectin domain"/>
    <property type="match status" value="2"/>
</dbReference>
<dbReference type="SUPFAM" id="SSF51110">
    <property type="entry name" value="alpha-D-mannose-specific plant lectins"/>
    <property type="match status" value="1"/>
</dbReference>
<evidence type="ECO:0000313" key="10">
    <source>
        <dbReference type="EMBL" id="CAI9115851.1"/>
    </source>
</evidence>
<dbReference type="InterPro" id="IPR001480">
    <property type="entry name" value="Bulb-type_lectin_dom"/>
</dbReference>
<evidence type="ECO:0000256" key="8">
    <source>
        <dbReference type="SAM" id="SignalP"/>
    </source>
</evidence>
<dbReference type="InterPro" id="IPR000858">
    <property type="entry name" value="S_locus_glycoprot_dom"/>
</dbReference>
<keyword evidence="6" id="KW-1015">Disulfide bond</keyword>
<dbReference type="CDD" id="cd01098">
    <property type="entry name" value="PAN_AP_plant"/>
    <property type="match status" value="1"/>
</dbReference>
<keyword evidence="3 8" id="KW-0732">Signal</keyword>
<dbReference type="AlphaFoldDB" id="A0AAV1E829"/>
<dbReference type="CDD" id="cd00028">
    <property type="entry name" value="B_lectin"/>
    <property type="match status" value="1"/>
</dbReference>
<name>A0AAV1E829_OLDCO</name>
<dbReference type="GO" id="GO:0048544">
    <property type="term" value="P:recognition of pollen"/>
    <property type="evidence" value="ECO:0007669"/>
    <property type="project" value="InterPro"/>
</dbReference>
<accession>A0AAV1E829</accession>
<feature type="domain" description="Bulb-type lectin" evidence="9">
    <location>
        <begin position="37"/>
        <end position="159"/>
    </location>
</feature>
<dbReference type="Gene3D" id="1.10.510.10">
    <property type="entry name" value="Transferase(Phosphotransferase) domain 1"/>
    <property type="match status" value="1"/>
</dbReference>
<organism evidence="10 11">
    <name type="scientific">Oldenlandia corymbosa var. corymbosa</name>
    <dbReference type="NCBI Taxonomy" id="529605"/>
    <lineage>
        <taxon>Eukaryota</taxon>
        <taxon>Viridiplantae</taxon>
        <taxon>Streptophyta</taxon>
        <taxon>Embryophyta</taxon>
        <taxon>Tracheophyta</taxon>
        <taxon>Spermatophyta</taxon>
        <taxon>Magnoliopsida</taxon>
        <taxon>eudicotyledons</taxon>
        <taxon>Gunneridae</taxon>
        <taxon>Pentapetalae</taxon>
        <taxon>asterids</taxon>
        <taxon>lamiids</taxon>
        <taxon>Gentianales</taxon>
        <taxon>Rubiaceae</taxon>
        <taxon>Rubioideae</taxon>
        <taxon>Spermacoceae</taxon>
        <taxon>Hedyotis-Oldenlandia complex</taxon>
        <taxon>Oldenlandia</taxon>
    </lineage>
</organism>
<evidence type="ECO:0000256" key="6">
    <source>
        <dbReference type="ARBA" id="ARBA00023157"/>
    </source>
</evidence>
<dbReference type="GO" id="GO:0016020">
    <property type="term" value="C:membrane"/>
    <property type="evidence" value="ECO:0007669"/>
    <property type="project" value="UniProtKB-SubCell"/>
</dbReference>
<evidence type="ECO:0000256" key="4">
    <source>
        <dbReference type="ARBA" id="ARBA00022989"/>
    </source>
</evidence>
<keyword evidence="11" id="KW-1185">Reference proteome</keyword>
<comment type="subcellular location">
    <subcellularLocation>
        <location evidence="1">Membrane</location>
        <topology evidence="1">Single-pass membrane protein</topology>
    </subcellularLocation>
</comment>
<dbReference type="InterPro" id="IPR003609">
    <property type="entry name" value="Pan_app"/>
</dbReference>
<evidence type="ECO:0000256" key="1">
    <source>
        <dbReference type="ARBA" id="ARBA00004167"/>
    </source>
</evidence>
<keyword evidence="2" id="KW-0812">Transmembrane</keyword>
<dbReference type="SMART" id="SM00108">
    <property type="entry name" value="B_lectin"/>
    <property type="match status" value="1"/>
</dbReference>
<keyword evidence="5" id="KW-0472">Membrane</keyword>
<dbReference type="EMBL" id="OX459125">
    <property type="protein sequence ID" value="CAI9115851.1"/>
    <property type="molecule type" value="Genomic_DNA"/>
</dbReference>
<evidence type="ECO:0000256" key="7">
    <source>
        <dbReference type="ARBA" id="ARBA00023180"/>
    </source>
</evidence>
<dbReference type="Pfam" id="PF00954">
    <property type="entry name" value="S_locus_glycop"/>
    <property type="match status" value="1"/>
</dbReference>
<evidence type="ECO:0000313" key="11">
    <source>
        <dbReference type="Proteomes" id="UP001161247"/>
    </source>
</evidence>
<dbReference type="PANTHER" id="PTHR47974:SF3">
    <property type="entry name" value="RECEPTOR-LIKE SERINE_THREONINE-PROTEIN KINASE"/>
    <property type="match status" value="1"/>
</dbReference>
<protein>
    <submittedName>
        <fullName evidence="10">OLC1v1016857C1</fullName>
    </submittedName>
</protein>
<dbReference type="Pfam" id="PF08276">
    <property type="entry name" value="PAN_2"/>
    <property type="match status" value="1"/>
</dbReference>
<keyword evidence="4" id="KW-1133">Transmembrane helix</keyword>
<evidence type="ECO:0000256" key="3">
    <source>
        <dbReference type="ARBA" id="ARBA00022729"/>
    </source>
</evidence>
<feature type="chain" id="PRO_5043976334" evidence="8">
    <location>
        <begin position="33"/>
        <end position="562"/>
    </location>
</feature>
<dbReference type="PANTHER" id="PTHR47974">
    <property type="entry name" value="OS07G0415500 PROTEIN"/>
    <property type="match status" value="1"/>
</dbReference>
<dbReference type="Proteomes" id="UP001161247">
    <property type="component" value="Chromosome 8"/>
</dbReference>
<proteinExistence type="predicted"/>
<keyword evidence="7" id="KW-0325">Glycoprotein</keyword>
<sequence>MSLIRFLMPMKVLLRILFVFSLFLSFPPPSSSSSRTYTSLTKGSSISPQDVLLSTPNGIFTAGFFMVGQNSYCFSIWFSEQYDGNHTIVWMANRDQPVNGLLTKLSLQNSGNLELIDAGQLTVWTSNTESTSDAQLQLLDNGNLILNGTSEGKILWQSFDYPTNTLLPQQLFTRNGLLVSSRSETNHSSGFYKMYFGSDNVLHLRYEGPDITSVFWPDPSLVIWDAGRLTYNSSKIAVLDSTGHFLSSDTLQFNTSDYGIEVQRRMVMDVDGNLRIYSLDRANRRWVVTWQQSSEPCKINGVCGANSICTYDRVEGRKCSCIPGYKMKNVEDWSSGCEPEFKISCNDNRSSGFAELFHVEYPGYDLGSYSNYTFEGCKSLCLSFCECKGFQYKFDLVNGYYSCFPKIVLLNGYRSEEFPDPMYIRVPVVNLTSFQMPDQVFKLQCSDEVTQLDRSYEKKEQDWIKSYFWCTLAVGAFEVICFLTYFIKTRRGSSSKIQGYLQEADGTSSPTPITEIVDPAMNGDFDIGKMEVLLRVALQCAEEDIDSRPTMKQVVDILLQQN</sequence>
<evidence type="ECO:0000256" key="5">
    <source>
        <dbReference type="ARBA" id="ARBA00023136"/>
    </source>
</evidence>
<dbReference type="PROSITE" id="PS50927">
    <property type="entry name" value="BULB_LECTIN"/>
    <property type="match status" value="1"/>
</dbReference>
<dbReference type="InterPro" id="IPR036426">
    <property type="entry name" value="Bulb-type_lectin_dom_sf"/>
</dbReference>
<feature type="signal peptide" evidence="8">
    <location>
        <begin position="1"/>
        <end position="32"/>
    </location>
</feature>
<evidence type="ECO:0000259" key="9">
    <source>
        <dbReference type="PROSITE" id="PS50927"/>
    </source>
</evidence>
<evidence type="ECO:0000256" key="2">
    <source>
        <dbReference type="ARBA" id="ARBA00022692"/>
    </source>
</evidence>
<gene>
    <name evidence="10" type="ORF">OLC1_LOCUS22291</name>
</gene>
<reference evidence="10" key="1">
    <citation type="submission" date="2023-03" db="EMBL/GenBank/DDBJ databases">
        <authorList>
            <person name="Julca I."/>
        </authorList>
    </citation>
    <scope>NUCLEOTIDE SEQUENCE</scope>
</reference>